<reference evidence="2 3" key="1">
    <citation type="submission" date="2018-06" db="EMBL/GenBank/DDBJ databases">
        <authorList>
            <consortium name="Pathogen Informatics"/>
            <person name="Doyle S."/>
        </authorList>
    </citation>
    <scope>NUCLEOTIDE SEQUENCE [LARGE SCALE GENOMIC DNA]</scope>
    <source>
        <strain evidence="2 3">NCTC8622</strain>
    </source>
</reference>
<dbReference type="AlphaFoldDB" id="A0A377B1F4"/>
<sequence length="303" mass="33464">MLVCWYLSRQRATDVVRTTSIVMLAKVTFLSCITMSDFTFSGYELACFVTHSGLSRSAGHILSQCANLAATTSEYFIHKPHRLIAAETGYSQSTVVRAFREAVNKGILSVEIVIGDHRERRANLYRFTPSFLAFAQQAKNALIESKLKISSAATKVKAVLAKTLALFNFLSTPPCQNDTPSPCQDDVAIKNKKSQVKKTKRSVSGGAGTTRLKKLTSWIAEAKAKADNLRLSKKRAQKHEFKQKVEAAARKYAYLKNKRSPDIGGVSNFDNLPHCMTVNEALNAVLAKNKDNEQWGIPAGFRG</sequence>
<proteinExistence type="predicted"/>
<evidence type="ECO:0000313" key="2">
    <source>
        <dbReference type="EMBL" id="STL40628.1"/>
    </source>
</evidence>
<accession>A0A377B1F4</accession>
<gene>
    <name evidence="2" type="ORF">NCTC8622_07988</name>
</gene>
<protein>
    <submittedName>
        <fullName evidence="2">Putative lytic replication protein</fullName>
    </submittedName>
</protein>
<evidence type="ECO:0000256" key="1">
    <source>
        <dbReference type="SAM" id="Coils"/>
    </source>
</evidence>
<dbReference type="Proteomes" id="UP000254079">
    <property type="component" value="Unassembled WGS sequence"/>
</dbReference>
<name>A0A377B1F4_ECOLX</name>
<organism evidence="2 3">
    <name type="scientific">Escherichia coli</name>
    <dbReference type="NCBI Taxonomy" id="562"/>
    <lineage>
        <taxon>Bacteria</taxon>
        <taxon>Pseudomonadati</taxon>
        <taxon>Pseudomonadota</taxon>
        <taxon>Gammaproteobacteria</taxon>
        <taxon>Enterobacterales</taxon>
        <taxon>Enterobacteriaceae</taxon>
        <taxon>Escherichia</taxon>
    </lineage>
</organism>
<evidence type="ECO:0000313" key="3">
    <source>
        <dbReference type="Proteomes" id="UP000254079"/>
    </source>
</evidence>
<keyword evidence="1" id="KW-0175">Coiled coil</keyword>
<feature type="coiled-coil region" evidence="1">
    <location>
        <begin position="219"/>
        <end position="251"/>
    </location>
</feature>
<dbReference type="EMBL" id="UGCP01000006">
    <property type="protein sequence ID" value="STL40628.1"/>
    <property type="molecule type" value="Genomic_DNA"/>
</dbReference>